<reference evidence="11 14" key="4">
    <citation type="journal article" date="2021" name="Syst. Appl. Microbiol.">
        <title>nCampylobacter vulpis sp. nov. isolated from wild red foxes.</title>
        <authorList>
            <person name="Parisi A."/>
            <person name="Chiara M."/>
            <person name="Caffara M."/>
            <person name="Mion D."/>
            <person name="Miller W.G."/>
            <person name="Caruso M."/>
            <person name="Manzari C."/>
            <person name="Florio D."/>
            <person name="Capozzi L."/>
            <person name="D'Erchia A.M."/>
            <person name="Manzulli V."/>
            <person name="Zanoni R.G."/>
        </authorList>
    </citation>
    <scope>NUCLEOTIDE SEQUENCE [LARGE SCALE GENOMIC DNA]</scope>
    <source>
        <strain evidence="11 14">52/13</strain>
    </source>
</reference>
<evidence type="ECO:0000256" key="3">
    <source>
        <dbReference type="ARBA" id="ARBA00022598"/>
    </source>
</evidence>
<keyword evidence="8" id="KW-0067">ATP-binding</keyword>
<evidence type="ECO:0000256" key="9">
    <source>
        <dbReference type="PIRSR" id="PIRSR001549-1"/>
    </source>
</evidence>
<feature type="binding site" evidence="9">
    <location>
        <position position="111"/>
    </location>
    <ligand>
        <name>L-histidine</name>
        <dbReference type="ChEBI" id="CHEBI:57595"/>
    </ligand>
</feature>
<dbReference type="PANTHER" id="PTHR43707">
    <property type="entry name" value="HISTIDYL-TRNA SYNTHETASE"/>
    <property type="match status" value="1"/>
</dbReference>
<dbReference type="PIRSF" id="PIRSF001549">
    <property type="entry name" value="His-tRNA_synth"/>
    <property type="match status" value="1"/>
</dbReference>
<dbReference type="PANTHER" id="PTHR43707:SF1">
    <property type="entry name" value="HISTIDINE--TRNA LIGASE, MITOCHONDRIAL-RELATED"/>
    <property type="match status" value="1"/>
</dbReference>
<keyword evidence="8" id="KW-0963">Cytoplasm</keyword>
<dbReference type="HAMAP" id="MF_00127">
    <property type="entry name" value="His_tRNA_synth"/>
    <property type="match status" value="1"/>
</dbReference>
<feature type="domain" description="Aminoacyl-transfer RNA synthetases class-II family profile" evidence="10">
    <location>
        <begin position="1"/>
        <end position="311"/>
    </location>
</feature>
<evidence type="ECO:0000256" key="4">
    <source>
        <dbReference type="ARBA" id="ARBA00022741"/>
    </source>
</evidence>
<feature type="binding site" evidence="9">
    <location>
        <position position="129"/>
    </location>
    <ligand>
        <name>L-histidine</name>
        <dbReference type="ChEBI" id="CHEBI:57595"/>
    </ligand>
</feature>
<evidence type="ECO:0000256" key="7">
    <source>
        <dbReference type="ARBA" id="ARBA00047639"/>
    </source>
</evidence>
<dbReference type="GO" id="GO:0004821">
    <property type="term" value="F:histidine-tRNA ligase activity"/>
    <property type="evidence" value="ECO:0007669"/>
    <property type="project" value="UniProtKB-UniRule"/>
</dbReference>
<proteinExistence type="inferred from homology"/>
<keyword evidence="14" id="KW-1185">Reference proteome</keyword>
<dbReference type="Proteomes" id="UP000811399">
    <property type="component" value="Unassembled WGS sequence"/>
</dbReference>
<evidence type="ECO:0000313" key="11">
    <source>
        <dbReference type="EMBL" id="MBS4240132.1"/>
    </source>
</evidence>
<dbReference type="GO" id="GO:0005737">
    <property type="term" value="C:cytoplasm"/>
    <property type="evidence" value="ECO:0007669"/>
    <property type="project" value="UniProtKB-SubCell"/>
</dbReference>
<comment type="catalytic activity">
    <reaction evidence="7 8">
        <text>tRNA(His) + L-histidine + ATP = L-histidyl-tRNA(His) + AMP + diphosphate + H(+)</text>
        <dbReference type="Rhea" id="RHEA:17313"/>
        <dbReference type="Rhea" id="RHEA-COMP:9665"/>
        <dbReference type="Rhea" id="RHEA-COMP:9689"/>
        <dbReference type="ChEBI" id="CHEBI:15378"/>
        <dbReference type="ChEBI" id="CHEBI:30616"/>
        <dbReference type="ChEBI" id="CHEBI:33019"/>
        <dbReference type="ChEBI" id="CHEBI:57595"/>
        <dbReference type="ChEBI" id="CHEBI:78442"/>
        <dbReference type="ChEBI" id="CHEBI:78527"/>
        <dbReference type="ChEBI" id="CHEBI:456215"/>
        <dbReference type="EC" id="6.1.1.21"/>
    </reaction>
</comment>
<dbReference type="AlphaFoldDB" id="A0A2G4R8P8"/>
<dbReference type="Proteomes" id="UP000237472">
    <property type="component" value="Unassembled WGS sequence"/>
</dbReference>
<evidence type="ECO:0000313" key="14">
    <source>
        <dbReference type="Proteomes" id="UP000811399"/>
    </source>
</evidence>
<dbReference type="GO" id="GO:0006427">
    <property type="term" value="P:histidyl-tRNA aminoacylation"/>
    <property type="evidence" value="ECO:0007669"/>
    <property type="project" value="UniProtKB-UniRule"/>
</dbReference>
<dbReference type="RefSeq" id="WP_099460945.1">
    <property type="nucleotide sequence ID" value="NZ_CP041617.1"/>
</dbReference>
<dbReference type="SUPFAM" id="SSF55681">
    <property type="entry name" value="Class II aaRS and biotin synthetases"/>
    <property type="match status" value="1"/>
</dbReference>
<reference evidence="13" key="2">
    <citation type="submission" date="2015-06" db="EMBL/GenBank/DDBJ databases">
        <authorList>
            <person name="Parisi A."/>
            <person name="Chiara M."/>
            <person name="Florio D."/>
            <person name="Miccolupo A."/>
            <person name="Manzari C."/>
            <person name="Mion D."/>
            <person name="Caruso M."/>
            <person name="D'erchia A.M."/>
            <person name="Zanoni R."/>
        </authorList>
    </citation>
    <scope>NUCLEOTIDE SEQUENCE [LARGE SCALE GENOMIC DNA]</scope>
    <source>
        <strain evidence="13">73/13</strain>
    </source>
</reference>
<dbReference type="InterPro" id="IPR045864">
    <property type="entry name" value="aa-tRNA-synth_II/BPL/LPL"/>
</dbReference>
<dbReference type="GeneID" id="77267007"/>
<evidence type="ECO:0000256" key="1">
    <source>
        <dbReference type="ARBA" id="ARBA00008226"/>
    </source>
</evidence>
<dbReference type="InterPro" id="IPR004516">
    <property type="entry name" value="HisRS/HisZ"/>
</dbReference>
<evidence type="ECO:0000256" key="2">
    <source>
        <dbReference type="ARBA" id="ARBA00011738"/>
    </source>
</evidence>
<dbReference type="OrthoDB" id="9800814at2"/>
<dbReference type="InterPro" id="IPR004154">
    <property type="entry name" value="Anticodon-bd"/>
</dbReference>
<evidence type="ECO:0000259" key="10">
    <source>
        <dbReference type="PROSITE" id="PS50862"/>
    </source>
</evidence>
<comment type="subcellular location">
    <subcellularLocation>
        <location evidence="8">Cytoplasm</location>
    </subcellularLocation>
</comment>
<dbReference type="InterPro" id="IPR006195">
    <property type="entry name" value="aa-tRNA-synth_II"/>
</dbReference>
<dbReference type="Pfam" id="PF03129">
    <property type="entry name" value="HGTP_anticodon"/>
    <property type="match status" value="1"/>
</dbReference>
<dbReference type="Gene3D" id="3.40.50.800">
    <property type="entry name" value="Anticodon-binding domain"/>
    <property type="match status" value="1"/>
</dbReference>
<dbReference type="EMBL" id="LDWY01000011">
    <property type="protein sequence ID" value="PHY92175.1"/>
    <property type="molecule type" value="Genomic_DNA"/>
</dbReference>
<evidence type="ECO:0000313" key="13">
    <source>
        <dbReference type="Proteomes" id="UP000237472"/>
    </source>
</evidence>
<keyword evidence="4 8" id="KW-0547">Nucleotide-binding</keyword>
<evidence type="ECO:0000256" key="8">
    <source>
        <dbReference type="HAMAP-Rule" id="MF_00127"/>
    </source>
</evidence>
<dbReference type="GO" id="GO:0005524">
    <property type="term" value="F:ATP binding"/>
    <property type="evidence" value="ECO:0007669"/>
    <property type="project" value="UniProtKB-UniRule"/>
</dbReference>
<comment type="similarity">
    <text evidence="1 8">Belongs to the class-II aminoacyl-tRNA synthetase family.</text>
</comment>
<name>A0A2G4R8P8_9BACT</name>
<feature type="binding site" evidence="9">
    <location>
        <begin position="258"/>
        <end position="259"/>
    </location>
    <ligand>
        <name>L-histidine</name>
        <dbReference type="ChEBI" id="CHEBI:57595"/>
    </ligand>
</feature>
<evidence type="ECO:0000313" key="12">
    <source>
        <dbReference type="EMBL" id="PHY92175.1"/>
    </source>
</evidence>
<dbReference type="InterPro" id="IPR036621">
    <property type="entry name" value="Anticodon-bd_dom_sf"/>
</dbReference>
<feature type="binding site" evidence="9">
    <location>
        <position position="125"/>
    </location>
    <ligand>
        <name>L-histidine</name>
        <dbReference type="ChEBI" id="CHEBI:57595"/>
    </ligand>
</feature>
<keyword evidence="3 8" id="KW-0436">Ligase</keyword>
<keyword evidence="6 8" id="KW-0030">Aminoacyl-tRNA synthetase</keyword>
<keyword evidence="5 8" id="KW-0648">Protein biosynthesis</keyword>
<gene>
    <name evidence="8" type="primary">hisS</name>
    <name evidence="12" type="ORF">AA994_01180</name>
    <name evidence="11" type="ORF">CVU5213_00020</name>
</gene>
<reference evidence="11" key="3">
    <citation type="submission" date="2019-07" db="EMBL/GenBank/DDBJ databases">
        <authorList>
            <person name="Miller W.G."/>
        </authorList>
    </citation>
    <scope>NUCLEOTIDE SEQUENCE</scope>
    <source>
        <strain evidence="11">52/13</strain>
    </source>
</reference>
<dbReference type="PROSITE" id="PS50862">
    <property type="entry name" value="AA_TRNA_LIGASE_II"/>
    <property type="match status" value="1"/>
</dbReference>
<organism evidence="12 13">
    <name type="scientific">Campylobacter vulpis</name>
    <dbReference type="NCBI Taxonomy" id="1655500"/>
    <lineage>
        <taxon>Bacteria</taxon>
        <taxon>Pseudomonadati</taxon>
        <taxon>Campylobacterota</taxon>
        <taxon>Epsilonproteobacteria</taxon>
        <taxon>Campylobacterales</taxon>
        <taxon>Campylobacteraceae</taxon>
        <taxon>Campylobacter</taxon>
    </lineage>
</organism>
<accession>A0A2G4R8P8</accession>
<feature type="binding site" evidence="9">
    <location>
        <begin position="80"/>
        <end position="82"/>
    </location>
    <ligand>
        <name>L-histidine</name>
        <dbReference type="ChEBI" id="CHEBI:57595"/>
    </ligand>
</feature>
<dbReference type="SUPFAM" id="SSF52954">
    <property type="entry name" value="Class II aaRS ABD-related"/>
    <property type="match status" value="1"/>
</dbReference>
<comment type="subunit">
    <text evidence="2 8">Homodimer.</text>
</comment>
<dbReference type="EC" id="6.1.1.21" evidence="8"/>
<dbReference type="InterPro" id="IPR041715">
    <property type="entry name" value="HisRS-like_core"/>
</dbReference>
<evidence type="ECO:0000256" key="6">
    <source>
        <dbReference type="ARBA" id="ARBA00023146"/>
    </source>
</evidence>
<dbReference type="NCBIfam" id="TIGR00442">
    <property type="entry name" value="hisS"/>
    <property type="match status" value="1"/>
</dbReference>
<dbReference type="Gene3D" id="3.30.930.10">
    <property type="entry name" value="Bira Bifunctional Protein, Domain 2"/>
    <property type="match status" value="1"/>
</dbReference>
<feature type="binding site" evidence="9">
    <location>
        <position position="254"/>
    </location>
    <ligand>
        <name>L-histidine</name>
        <dbReference type="ChEBI" id="CHEBI:57595"/>
    </ligand>
</feature>
<comment type="caution">
    <text evidence="12">The sequence shown here is derived from an EMBL/GenBank/DDBJ whole genome shotgun (WGS) entry which is preliminary data.</text>
</comment>
<sequence length="408" mass="46742">MINALKGMKDIEGKQAFYYTKIIKICEEVAQNYGFSFINTPHLELSKLFKRSVGESSDIVGKEMYEFIDKGGNEVCLRPEGTASAVRSYIEHKMDKSGSVKRWFYHGSMFRYERPQKGRLREFHQFGVESFGTASVYEDASLILMLIEIFRRLKIKFSLVINSLGCPLCLPSYKKDLVEFLERQEGFCEDCLRRKILNPIRILDCKNTHCQNLLQNAPLLGQKLCPSCQRDFTLLQTCLRENGVEFTLDDRLVRGLDYYSKSAFEFISDEIGAKAAIAGGGRYDRLIEYLGGKSGYGVGFALGIERLIVILEQKEEAQEREGIYLCALDETYVSNLLQISTKLRKNRKVFLSYEAKKLAKHLSNADSINAEIFLCMGENEAKNESLFYKNLNTKEEKQILISTLEQYL</sequence>
<reference evidence="12" key="1">
    <citation type="submission" date="2015-06" db="EMBL/GenBank/DDBJ databases">
        <authorList>
            <person name="Hoefler B.C."/>
            <person name="Straight P.D."/>
        </authorList>
    </citation>
    <scope>NUCLEOTIDE SEQUENCE [LARGE SCALE GENOMIC DNA]</scope>
    <source>
        <strain evidence="12">73/13</strain>
    </source>
</reference>
<protein>
    <recommendedName>
        <fullName evidence="8">Histidine--tRNA ligase</fullName>
        <ecNumber evidence="8">6.1.1.21</ecNumber>
    </recommendedName>
    <alternativeName>
        <fullName evidence="8">Histidyl-tRNA synthetase</fullName>
        <shortName evidence="8">HisRS</shortName>
    </alternativeName>
</protein>
<dbReference type="EMBL" id="VJYU01000001">
    <property type="protein sequence ID" value="MBS4240132.1"/>
    <property type="molecule type" value="Genomic_DNA"/>
</dbReference>
<dbReference type="Pfam" id="PF13393">
    <property type="entry name" value="tRNA-synt_His"/>
    <property type="match status" value="1"/>
</dbReference>
<evidence type="ECO:0000256" key="5">
    <source>
        <dbReference type="ARBA" id="ARBA00022917"/>
    </source>
</evidence>
<dbReference type="InterPro" id="IPR015807">
    <property type="entry name" value="His-tRNA-ligase"/>
</dbReference>
<dbReference type="CDD" id="cd00773">
    <property type="entry name" value="HisRS-like_core"/>
    <property type="match status" value="1"/>
</dbReference>